<organism evidence="1 2">
    <name type="scientific">Paramuricea clavata</name>
    <name type="common">Red gorgonian</name>
    <name type="synonym">Violescent sea-whip</name>
    <dbReference type="NCBI Taxonomy" id="317549"/>
    <lineage>
        <taxon>Eukaryota</taxon>
        <taxon>Metazoa</taxon>
        <taxon>Cnidaria</taxon>
        <taxon>Anthozoa</taxon>
        <taxon>Octocorallia</taxon>
        <taxon>Malacalcyonacea</taxon>
        <taxon>Plexauridae</taxon>
        <taxon>Paramuricea</taxon>
    </lineage>
</organism>
<feature type="non-terminal residue" evidence="1">
    <location>
        <position position="89"/>
    </location>
</feature>
<evidence type="ECO:0000313" key="2">
    <source>
        <dbReference type="Proteomes" id="UP001152795"/>
    </source>
</evidence>
<comment type="caution">
    <text evidence="1">The sequence shown here is derived from an EMBL/GenBank/DDBJ whole genome shotgun (WGS) entry which is preliminary data.</text>
</comment>
<name>A0A7D9KGA2_PARCT</name>
<dbReference type="AlphaFoldDB" id="A0A7D9KGA2"/>
<keyword evidence="2" id="KW-1185">Reference proteome</keyword>
<protein>
    <submittedName>
        <fullName evidence="1">Uncharacterized protein</fullName>
    </submittedName>
</protein>
<dbReference type="Proteomes" id="UP001152795">
    <property type="component" value="Unassembled WGS sequence"/>
</dbReference>
<dbReference type="EMBL" id="CACRXK020038567">
    <property type="protein sequence ID" value="CAB4045287.1"/>
    <property type="molecule type" value="Genomic_DNA"/>
</dbReference>
<proteinExistence type="predicted"/>
<accession>A0A7D9KGA2</accession>
<gene>
    <name evidence="1" type="ORF">PACLA_8A049548</name>
</gene>
<sequence>MAEITPILKEGDHEQANNNRPILLLPMLSKVCEKMVLNQVVPYLDLNKRLSTEQSGNKKKHHSTETSLIETTDTILNAIDKKKVTAVVL</sequence>
<reference evidence="1" key="1">
    <citation type="submission" date="2020-04" db="EMBL/GenBank/DDBJ databases">
        <authorList>
            <person name="Alioto T."/>
            <person name="Alioto T."/>
            <person name="Gomez Garrido J."/>
        </authorList>
    </citation>
    <scope>NUCLEOTIDE SEQUENCE</scope>
    <source>
        <strain evidence="1">A484AB</strain>
    </source>
</reference>
<evidence type="ECO:0000313" key="1">
    <source>
        <dbReference type="EMBL" id="CAB4045287.1"/>
    </source>
</evidence>